<evidence type="ECO:0000259" key="2">
    <source>
        <dbReference type="Pfam" id="PF09835"/>
    </source>
</evidence>
<proteinExistence type="predicted"/>
<feature type="domain" description="DUF2062" evidence="2">
    <location>
        <begin position="19"/>
        <end position="149"/>
    </location>
</feature>
<protein>
    <submittedName>
        <fullName evidence="3">DUF2062 domain-containing protein</fullName>
    </submittedName>
</protein>
<gene>
    <name evidence="3" type="ORF">FYC62_03835</name>
</gene>
<evidence type="ECO:0000313" key="3">
    <source>
        <dbReference type="EMBL" id="QEK50896.1"/>
    </source>
</evidence>
<dbReference type="RefSeq" id="WP_114237599.1">
    <property type="nucleotide sequence ID" value="NZ_CP043329.1"/>
</dbReference>
<feature type="transmembrane region" description="Helical" evidence="1">
    <location>
        <begin position="33"/>
        <end position="60"/>
    </location>
</feature>
<evidence type="ECO:0000313" key="4">
    <source>
        <dbReference type="Proteomes" id="UP000323653"/>
    </source>
</evidence>
<sequence>MKSAKGNFVVNIFRKAKISFLKIYYARGSAHEIALGAAIGAFWGVFPTFGLSTVLSLLLYKIFRFNIVAAISGAFISNPLTSPFLLMISYKVGSYFIKTDIQFDYDNWYKNLPQMGYVLIIGSTIVSSVMGLFVYYITKYTVERRRNLKANNPIQKTK</sequence>
<name>A0A5C0VEK6_9SPHI</name>
<dbReference type="PANTHER" id="PTHR40547:SF1">
    <property type="entry name" value="SLL0298 PROTEIN"/>
    <property type="match status" value="1"/>
</dbReference>
<evidence type="ECO:0000256" key="1">
    <source>
        <dbReference type="SAM" id="Phobius"/>
    </source>
</evidence>
<dbReference type="InterPro" id="IPR018639">
    <property type="entry name" value="DUF2062"/>
</dbReference>
<dbReference type="AlphaFoldDB" id="A0A5C0VEK6"/>
<keyword evidence="1" id="KW-0812">Transmembrane</keyword>
<accession>A0A5C0VEK6</accession>
<organism evidence="3 4">
    <name type="scientific">Pedobacter aquae</name>
    <dbReference type="NCBI Taxonomy" id="2605747"/>
    <lineage>
        <taxon>Bacteria</taxon>
        <taxon>Pseudomonadati</taxon>
        <taxon>Bacteroidota</taxon>
        <taxon>Sphingobacteriia</taxon>
        <taxon>Sphingobacteriales</taxon>
        <taxon>Sphingobacteriaceae</taxon>
        <taxon>Pedobacter</taxon>
    </lineage>
</organism>
<reference evidence="3 4" key="1">
    <citation type="submission" date="2019-08" db="EMBL/GenBank/DDBJ databases">
        <title>Pedobacter sp. nov., isolated from Han river, South Korea.</title>
        <authorList>
            <person name="Lee D.-H."/>
            <person name="Kim Y.-S."/>
            <person name="Hwang E.-M."/>
            <person name="Le Tran T.C."/>
            <person name="Cha C.-J."/>
        </authorList>
    </citation>
    <scope>NUCLEOTIDE SEQUENCE [LARGE SCALE GENOMIC DNA]</scope>
    <source>
        <strain evidence="3 4">CJ43</strain>
    </source>
</reference>
<keyword evidence="1" id="KW-0472">Membrane</keyword>
<feature type="transmembrane region" description="Helical" evidence="1">
    <location>
        <begin position="115"/>
        <end position="137"/>
    </location>
</feature>
<keyword evidence="1" id="KW-1133">Transmembrane helix</keyword>
<dbReference type="EMBL" id="CP043329">
    <property type="protein sequence ID" value="QEK50896.1"/>
    <property type="molecule type" value="Genomic_DNA"/>
</dbReference>
<dbReference type="Pfam" id="PF09835">
    <property type="entry name" value="DUF2062"/>
    <property type="match status" value="1"/>
</dbReference>
<dbReference type="PANTHER" id="PTHR40547">
    <property type="entry name" value="SLL0298 PROTEIN"/>
    <property type="match status" value="1"/>
</dbReference>
<dbReference type="KEGG" id="pej:FYC62_03835"/>
<dbReference type="Proteomes" id="UP000323653">
    <property type="component" value="Chromosome"/>
</dbReference>
<feature type="transmembrane region" description="Helical" evidence="1">
    <location>
        <begin position="67"/>
        <end position="90"/>
    </location>
</feature>
<keyword evidence="4" id="KW-1185">Reference proteome</keyword>